<evidence type="ECO:0000256" key="4">
    <source>
        <dbReference type="SAM" id="Coils"/>
    </source>
</evidence>
<dbReference type="Gene3D" id="1.10.30.10">
    <property type="entry name" value="High mobility group box domain"/>
    <property type="match status" value="1"/>
</dbReference>
<dbReference type="GO" id="GO:0003677">
    <property type="term" value="F:DNA binding"/>
    <property type="evidence" value="ECO:0007669"/>
    <property type="project" value="UniProtKB-UniRule"/>
</dbReference>
<dbReference type="Pfam" id="PF00505">
    <property type="entry name" value="HMG_box"/>
    <property type="match status" value="1"/>
</dbReference>
<dbReference type="SUPFAM" id="SSF47095">
    <property type="entry name" value="HMG-box"/>
    <property type="match status" value="1"/>
</dbReference>
<feature type="compositionally biased region" description="Basic residues" evidence="5">
    <location>
        <begin position="186"/>
        <end position="199"/>
    </location>
</feature>
<organism evidence="7 8">
    <name type="scientific">Sus scrofa</name>
    <name type="common">Pig</name>
    <dbReference type="NCBI Taxonomy" id="9823"/>
    <lineage>
        <taxon>Eukaryota</taxon>
        <taxon>Metazoa</taxon>
        <taxon>Chordata</taxon>
        <taxon>Craniata</taxon>
        <taxon>Vertebrata</taxon>
        <taxon>Euteleostomi</taxon>
        <taxon>Mammalia</taxon>
        <taxon>Eutheria</taxon>
        <taxon>Laurasiatheria</taxon>
        <taxon>Artiodactyla</taxon>
        <taxon>Suina</taxon>
        <taxon>Suidae</taxon>
        <taxon>Sus</taxon>
    </lineage>
</organism>
<feature type="compositionally biased region" description="Basic and acidic residues" evidence="5">
    <location>
        <begin position="174"/>
        <end position="185"/>
    </location>
</feature>
<keyword evidence="2 3" id="KW-0539">Nucleus</keyword>
<dbReference type="Gene3D" id="3.30.160.60">
    <property type="entry name" value="Classic Zinc Finger"/>
    <property type="match status" value="1"/>
</dbReference>
<dbReference type="PANTHER" id="PTHR46040:SF4">
    <property type="entry name" value="HMG BOX DOMAIN-CONTAINING PROTEIN"/>
    <property type="match status" value="1"/>
</dbReference>
<evidence type="ECO:0000256" key="5">
    <source>
        <dbReference type="SAM" id="MobiDB-lite"/>
    </source>
</evidence>
<protein>
    <recommendedName>
        <fullName evidence="6">HMG box domain-containing protein</fullName>
    </recommendedName>
</protein>
<feature type="coiled-coil region" evidence="4">
    <location>
        <begin position="418"/>
        <end position="459"/>
    </location>
</feature>
<evidence type="ECO:0000256" key="1">
    <source>
        <dbReference type="ARBA" id="ARBA00023125"/>
    </source>
</evidence>
<sequence>MQVKCVAGDAKLTQGSWGPNPGRLGPEPMLLTEMLHWARGQASFREGLLSVNHLRCVVIIVPGKLPSVSGTGCHPWTFAKCKMQMQMQNANANAECKCHIEECLRWPLAHPRDGGDVHISDLTLLFLAGLLSTEFLLPPPHGTGSLLPGSSVIQTHRRDLVSLPTGHIALADPGHLKEQDSEEPKKKRGGWPKGKKRKPPRDLPVPRAPTTGYVIFLNEQRSQLRARHPDLPFTEITKMLATQWAQLSQEKKQRYVYEADEDKQRYIRELQAYQSSEAYRAFLRRRAAHKVQALCGTGAPGCEFESRSLDFSAIDGDESDDLYCRTCRQFFSSQHNKREHLLGKQHLQNLTGEFEKESAECLKHLEPLEGDEGQNLIKGDSEEEAEGLDPLLLGGLIPQKGFPSLDLCFLQEFIFKLLKIKEFELRSLRKTLERAQAEQEALQRQLLEFQDRQQRLEMELAGLKTYGLILEKEFENLNLALMLSHFGLRVVDTA</sequence>
<keyword evidence="1 3" id="KW-0238">DNA-binding</keyword>
<evidence type="ECO:0000256" key="2">
    <source>
        <dbReference type="ARBA" id="ARBA00023242"/>
    </source>
</evidence>
<dbReference type="PANTHER" id="PTHR46040">
    <property type="entry name" value="HIGH MOBILITY GROUP PROTEIN 2"/>
    <property type="match status" value="1"/>
</dbReference>
<feature type="DNA-binding region" description="HMG box" evidence="3">
    <location>
        <begin position="206"/>
        <end position="274"/>
    </location>
</feature>
<dbReference type="CDD" id="cd21980">
    <property type="entry name" value="HMG-box_HMG20"/>
    <property type="match status" value="1"/>
</dbReference>
<name>A0A8D1VL18_PIG</name>
<evidence type="ECO:0000256" key="3">
    <source>
        <dbReference type="PROSITE-ProRule" id="PRU00267"/>
    </source>
</evidence>
<dbReference type="AlphaFoldDB" id="A0A8D1VL18"/>
<evidence type="ECO:0000313" key="8">
    <source>
        <dbReference type="Proteomes" id="UP000694723"/>
    </source>
</evidence>
<dbReference type="SMART" id="SM00398">
    <property type="entry name" value="HMG"/>
    <property type="match status" value="1"/>
</dbReference>
<evidence type="ECO:0000259" key="6">
    <source>
        <dbReference type="PROSITE" id="PS50118"/>
    </source>
</evidence>
<dbReference type="InterPro" id="IPR036236">
    <property type="entry name" value="Znf_C2H2_sf"/>
</dbReference>
<dbReference type="Proteomes" id="UP000694723">
    <property type="component" value="Unplaced"/>
</dbReference>
<dbReference type="GO" id="GO:0005634">
    <property type="term" value="C:nucleus"/>
    <property type="evidence" value="ECO:0007669"/>
    <property type="project" value="UniProtKB-UniRule"/>
</dbReference>
<dbReference type="InterPro" id="IPR013087">
    <property type="entry name" value="Znf_C2H2_type"/>
</dbReference>
<feature type="region of interest" description="Disordered" evidence="5">
    <location>
        <begin position="169"/>
        <end position="208"/>
    </location>
</feature>
<feature type="domain" description="HMG box" evidence="6">
    <location>
        <begin position="206"/>
        <end position="274"/>
    </location>
</feature>
<evidence type="ECO:0000313" key="7">
    <source>
        <dbReference type="Ensembl" id="ENSSSCP00060025364.1"/>
    </source>
</evidence>
<keyword evidence="4" id="KW-0175">Coiled coil</keyword>
<proteinExistence type="predicted"/>
<dbReference type="InterPro" id="IPR036910">
    <property type="entry name" value="HMG_box_dom_sf"/>
</dbReference>
<dbReference type="PROSITE" id="PS00028">
    <property type="entry name" value="ZINC_FINGER_C2H2_1"/>
    <property type="match status" value="1"/>
</dbReference>
<dbReference type="InterPro" id="IPR051965">
    <property type="entry name" value="ChromReg_NeuronalGeneExpr"/>
</dbReference>
<accession>A0A8D1VL18</accession>
<dbReference type="InterPro" id="IPR009071">
    <property type="entry name" value="HMG_box_dom"/>
</dbReference>
<dbReference type="SUPFAM" id="SSF57667">
    <property type="entry name" value="beta-beta-alpha zinc fingers"/>
    <property type="match status" value="1"/>
</dbReference>
<dbReference type="PROSITE" id="PS50118">
    <property type="entry name" value="HMG_BOX_2"/>
    <property type="match status" value="1"/>
</dbReference>
<reference evidence="7" key="1">
    <citation type="submission" date="2025-08" db="UniProtKB">
        <authorList>
            <consortium name="Ensembl"/>
        </authorList>
    </citation>
    <scope>IDENTIFICATION</scope>
</reference>
<dbReference type="Ensembl" id="ENSSSCT00060059218.1">
    <property type="protein sequence ID" value="ENSSSCP00060025364.1"/>
    <property type="gene ID" value="ENSSSCG00060043669.1"/>
</dbReference>